<evidence type="ECO:0000256" key="2">
    <source>
        <dbReference type="ARBA" id="ARBA00007018"/>
    </source>
</evidence>
<evidence type="ECO:0000256" key="6">
    <source>
        <dbReference type="PIRSR" id="PIRSR604254-1"/>
    </source>
</evidence>
<keyword evidence="5 7" id="KW-0472">Membrane</keyword>
<feature type="binding site" evidence="6">
    <location>
        <position position="293"/>
    </location>
    <ligand>
        <name>Zn(2+)</name>
        <dbReference type="ChEBI" id="CHEBI:29105"/>
    </ligand>
</feature>
<keyword evidence="9" id="KW-1185">Reference proteome</keyword>
<keyword evidence="6" id="KW-0862">Zinc</keyword>
<dbReference type="PANTHER" id="PTHR20855">
    <property type="entry name" value="ADIPOR/PROGESTIN RECEPTOR-RELATED"/>
    <property type="match status" value="1"/>
</dbReference>
<evidence type="ECO:0000256" key="7">
    <source>
        <dbReference type="SAM" id="Phobius"/>
    </source>
</evidence>
<comment type="subcellular location">
    <subcellularLocation>
        <location evidence="1">Membrane</location>
        <topology evidence="1">Multi-pass membrane protein</topology>
    </subcellularLocation>
</comment>
<feature type="transmembrane region" description="Helical" evidence="7">
    <location>
        <begin position="215"/>
        <end position="238"/>
    </location>
</feature>
<dbReference type="AlphaFoldDB" id="A0AAN8KAQ5"/>
<gene>
    <name evidence="8" type="ORF">SNE40_005619</name>
</gene>
<protein>
    <recommendedName>
        <fullName evidence="10">Progestin and adipoQ receptor family member 3</fullName>
    </recommendedName>
</protein>
<comment type="caution">
    <text evidence="8">The sequence shown here is derived from an EMBL/GenBank/DDBJ whole genome shotgun (WGS) entry which is preliminary data.</text>
</comment>
<evidence type="ECO:0008006" key="10">
    <source>
        <dbReference type="Google" id="ProtNLM"/>
    </source>
</evidence>
<dbReference type="InterPro" id="IPR004254">
    <property type="entry name" value="AdipoR/HlyIII-related"/>
</dbReference>
<organism evidence="8 9">
    <name type="scientific">Patella caerulea</name>
    <name type="common">Rayed Mediterranean limpet</name>
    <dbReference type="NCBI Taxonomy" id="87958"/>
    <lineage>
        <taxon>Eukaryota</taxon>
        <taxon>Metazoa</taxon>
        <taxon>Spiralia</taxon>
        <taxon>Lophotrochozoa</taxon>
        <taxon>Mollusca</taxon>
        <taxon>Gastropoda</taxon>
        <taxon>Patellogastropoda</taxon>
        <taxon>Patelloidea</taxon>
        <taxon>Patellidae</taxon>
        <taxon>Patella</taxon>
    </lineage>
</organism>
<evidence type="ECO:0000256" key="1">
    <source>
        <dbReference type="ARBA" id="ARBA00004141"/>
    </source>
</evidence>
<dbReference type="GO" id="GO:0046872">
    <property type="term" value="F:metal ion binding"/>
    <property type="evidence" value="ECO:0007669"/>
    <property type="project" value="UniProtKB-KW"/>
</dbReference>
<reference evidence="8 9" key="1">
    <citation type="submission" date="2024-01" db="EMBL/GenBank/DDBJ databases">
        <title>The genome of the rayed Mediterranean limpet Patella caerulea (Linnaeus, 1758).</title>
        <authorList>
            <person name="Anh-Thu Weber A."/>
            <person name="Halstead-Nussloch G."/>
        </authorList>
    </citation>
    <scope>NUCLEOTIDE SEQUENCE [LARGE SCALE GENOMIC DNA]</scope>
    <source>
        <strain evidence="8">AATW-2023a</strain>
        <tissue evidence="8">Whole specimen</tissue>
    </source>
</reference>
<dbReference type="EMBL" id="JAZGQO010000004">
    <property type="protein sequence ID" value="KAK6187639.1"/>
    <property type="molecule type" value="Genomic_DNA"/>
</dbReference>
<comment type="similarity">
    <text evidence="2">Belongs to the ADIPOR family.</text>
</comment>
<feature type="transmembrane region" description="Helical" evidence="7">
    <location>
        <begin position="121"/>
        <end position="144"/>
    </location>
</feature>
<dbReference type="GO" id="GO:0038023">
    <property type="term" value="F:signaling receptor activity"/>
    <property type="evidence" value="ECO:0007669"/>
    <property type="project" value="TreeGrafter"/>
</dbReference>
<evidence type="ECO:0000256" key="4">
    <source>
        <dbReference type="ARBA" id="ARBA00022989"/>
    </source>
</evidence>
<evidence type="ECO:0000313" key="8">
    <source>
        <dbReference type="EMBL" id="KAK6187639.1"/>
    </source>
</evidence>
<dbReference type="Pfam" id="PF03006">
    <property type="entry name" value="HlyIII"/>
    <property type="match status" value="1"/>
</dbReference>
<feature type="transmembrane region" description="Helical" evidence="7">
    <location>
        <begin position="87"/>
        <end position="109"/>
    </location>
</feature>
<feature type="binding site" evidence="6">
    <location>
        <position position="142"/>
    </location>
    <ligand>
        <name>Zn(2+)</name>
        <dbReference type="ChEBI" id="CHEBI:29105"/>
    </ligand>
</feature>
<proteinExistence type="inferred from homology"/>
<name>A0AAN8KAQ5_PATCE</name>
<feature type="transmembrane region" description="Helical" evidence="7">
    <location>
        <begin position="250"/>
        <end position="270"/>
    </location>
</feature>
<feature type="transmembrane region" description="Helical" evidence="7">
    <location>
        <begin position="184"/>
        <end position="203"/>
    </location>
</feature>
<dbReference type="GO" id="GO:0016020">
    <property type="term" value="C:membrane"/>
    <property type="evidence" value="ECO:0007669"/>
    <property type="project" value="UniProtKB-SubCell"/>
</dbReference>
<evidence type="ECO:0000256" key="3">
    <source>
        <dbReference type="ARBA" id="ARBA00022692"/>
    </source>
</evidence>
<dbReference type="PANTHER" id="PTHR20855:SF15">
    <property type="entry name" value="PROGESTIN AND ADIPOQ RECEPTOR FAMILY MEMBER 3"/>
    <property type="match status" value="1"/>
</dbReference>
<evidence type="ECO:0000313" key="9">
    <source>
        <dbReference type="Proteomes" id="UP001347796"/>
    </source>
</evidence>
<evidence type="ECO:0000256" key="5">
    <source>
        <dbReference type="ARBA" id="ARBA00023136"/>
    </source>
</evidence>
<feature type="transmembrane region" description="Helical" evidence="7">
    <location>
        <begin position="156"/>
        <end position="178"/>
    </location>
</feature>
<keyword evidence="6" id="KW-0479">Metal-binding</keyword>
<accession>A0AAN8KAQ5</accession>
<keyword evidence="4 7" id="KW-1133">Transmembrane helix</keyword>
<dbReference type="Proteomes" id="UP001347796">
    <property type="component" value="Unassembled WGS sequence"/>
</dbReference>
<keyword evidence="3 7" id="KW-0812">Transmembrane</keyword>
<feature type="binding site" evidence="6">
    <location>
        <position position="289"/>
    </location>
    <ligand>
        <name>Zn(2+)</name>
        <dbReference type="ChEBI" id="CHEBI:29105"/>
    </ligand>
</feature>
<sequence length="321" mass="37393">MLTAENTQSVKVRPVVRPFYNDTSVFIEEEPVNFMKQVQHKNCISLYHYKEIPQFLSGNPYILHGYRVHLPFNLCIKSLFVWSNETINIWSHLIGFFIFLTLMLYDIVVTIPNFNGVVADYFIMSFGLLCFQYCMLCSTGYHLFGCHSERSCEWWLGVDMGGISIGVIGCYIPAVYYAFYCMTIWRDIYILIICLLTVSTLFLQRFQDFSSKRWFRMRILIFTALAACGVIPSAHWIYLNNGFSATIVQIFIPKVAVLYILGMIALAFYLSRFPERLRPGMFDMIGSSHQCWHFVVVIAFLWCYNSGREILQYRIINSCTL</sequence>